<name>A0AAJ6BNH6_9SPHN</name>
<sequence>MSGQLLVFGGSLAGVALLVLAAWVLRLGGGARIADEAEARELANHAMLGFDAREVALDAKGRGALLRDGGGQILLLAPHGAHFVARQVDPALQAVRRGNRITLLGIPLDLGAQAEAWAGRLGAADG</sequence>
<keyword evidence="1" id="KW-1133">Transmembrane helix</keyword>
<dbReference type="EMBL" id="CP119316">
    <property type="protein sequence ID" value="WEK45638.1"/>
    <property type="molecule type" value="Genomic_DNA"/>
</dbReference>
<accession>A0AAJ6BNH6</accession>
<proteinExistence type="predicted"/>
<protein>
    <submittedName>
        <fullName evidence="2">Uncharacterized protein</fullName>
    </submittedName>
</protein>
<keyword evidence="1" id="KW-0472">Membrane</keyword>
<organism evidence="2 3">
    <name type="scientific">Candidatus Andeanibacterium colombiense</name>
    <dbReference type="NCBI Taxonomy" id="3121345"/>
    <lineage>
        <taxon>Bacteria</taxon>
        <taxon>Pseudomonadati</taxon>
        <taxon>Pseudomonadota</taxon>
        <taxon>Alphaproteobacteria</taxon>
        <taxon>Sphingomonadales</taxon>
        <taxon>Sphingomonadaceae</taxon>
        <taxon>Candidatus Andeanibacterium</taxon>
    </lineage>
</organism>
<evidence type="ECO:0000313" key="3">
    <source>
        <dbReference type="Proteomes" id="UP001218362"/>
    </source>
</evidence>
<evidence type="ECO:0000313" key="2">
    <source>
        <dbReference type="EMBL" id="WEK45638.1"/>
    </source>
</evidence>
<dbReference type="KEGG" id="acob:P0Y56_11420"/>
<evidence type="ECO:0000256" key="1">
    <source>
        <dbReference type="SAM" id="Phobius"/>
    </source>
</evidence>
<reference evidence="2" key="1">
    <citation type="submission" date="2023-03" db="EMBL/GenBank/DDBJ databases">
        <title>Andean soil-derived lignocellulolytic bacterial consortium as a source of novel taxa and putative plastic-active enzymes.</title>
        <authorList>
            <person name="Diaz-Garcia L."/>
            <person name="Chuvochina M."/>
            <person name="Feuerriegel G."/>
            <person name="Bunk B."/>
            <person name="Sproer C."/>
            <person name="Streit W.R."/>
            <person name="Rodriguez L.M."/>
            <person name="Overmann J."/>
            <person name="Jimenez D.J."/>
        </authorList>
    </citation>
    <scope>NUCLEOTIDE SEQUENCE</scope>
    <source>
        <strain evidence="2">MAG 26</strain>
    </source>
</reference>
<dbReference type="AlphaFoldDB" id="A0AAJ6BNH6"/>
<gene>
    <name evidence="2" type="ORF">P0Y56_11420</name>
</gene>
<keyword evidence="1" id="KW-0812">Transmembrane</keyword>
<dbReference type="Proteomes" id="UP001218362">
    <property type="component" value="Chromosome"/>
</dbReference>
<feature type="transmembrane region" description="Helical" evidence="1">
    <location>
        <begin position="6"/>
        <end position="25"/>
    </location>
</feature>